<keyword evidence="1" id="KW-0812">Transmembrane</keyword>
<protein>
    <submittedName>
        <fullName evidence="2">Uncharacterized protein</fullName>
    </submittedName>
</protein>
<sequence length="104" mass="11563">MKNKMKKTGAASIVLYVIAVIIIFYMIWTFINCHQYIQTMIAQGGLTLSGNGFNIVSYYMTNCAQYGVFAIVLIVLGVILQKLNTIQAIVSSETNKSKEDSNDK</sequence>
<keyword evidence="1" id="KW-0472">Membrane</keyword>
<evidence type="ECO:0000256" key="1">
    <source>
        <dbReference type="SAM" id="Phobius"/>
    </source>
</evidence>
<evidence type="ECO:0000313" key="2">
    <source>
        <dbReference type="EMBL" id="MBP1890367.1"/>
    </source>
</evidence>
<organism evidence="2 3">
    <name type="scientific">Clostridium moniliforme</name>
    <dbReference type="NCBI Taxonomy" id="39489"/>
    <lineage>
        <taxon>Bacteria</taxon>
        <taxon>Bacillati</taxon>
        <taxon>Bacillota</taxon>
        <taxon>Clostridia</taxon>
        <taxon>Eubacteriales</taxon>
        <taxon>Clostridiaceae</taxon>
        <taxon>Clostridium</taxon>
    </lineage>
</organism>
<dbReference type="EMBL" id="JAGGJZ010000006">
    <property type="protein sequence ID" value="MBP1890367.1"/>
    <property type="molecule type" value="Genomic_DNA"/>
</dbReference>
<reference evidence="2 3" key="1">
    <citation type="submission" date="2021-03" db="EMBL/GenBank/DDBJ databases">
        <title>Genomic Encyclopedia of Type Strains, Phase IV (KMG-IV): sequencing the most valuable type-strain genomes for metagenomic binning, comparative biology and taxonomic classification.</title>
        <authorList>
            <person name="Goeker M."/>
        </authorList>
    </citation>
    <scope>NUCLEOTIDE SEQUENCE [LARGE SCALE GENOMIC DNA]</scope>
    <source>
        <strain evidence="2 3">DSM 3984</strain>
    </source>
</reference>
<evidence type="ECO:0000313" key="3">
    <source>
        <dbReference type="Proteomes" id="UP000783390"/>
    </source>
</evidence>
<keyword evidence="3" id="KW-1185">Reference proteome</keyword>
<dbReference type="RefSeq" id="WP_209797287.1">
    <property type="nucleotide sequence ID" value="NZ_JAGGJZ010000006.1"/>
</dbReference>
<name>A0ABS4F2A7_9CLOT</name>
<accession>A0ABS4F2A7</accession>
<comment type="caution">
    <text evidence="2">The sequence shown here is derived from an EMBL/GenBank/DDBJ whole genome shotgun (WGS) entry which is preliminary data.</text>
</comment>
<gene>
    <name evidence="2" type="ORF">J2Z53_001962</name>
</gene>
<feature type="transmembrane region" description="Helical" evidence="1">
    <location>
        <begin position="12"/>
        <end position="37"/>
    </location>
</feature>
<keyword evidence="1" id="KW-1133">Transmembrane helix</keyword>
<feature type="transmembrane region" description="Helical" evidence="1">
    <location>
        <begin position="57"/>
        <end position="80"/>
    </location>
</feature>
<dbReference type="Proteomes" id="UP000783390">
    <property type="component" value="Unassembled WGS sequence"/>
</dbReference>
<proteinExistence type="predicted"/>